<keyword evidence="2 5" id="KW-0812">Transmembrane</keyword>
<reference evidence="7 8" key="1">
    <citation type="submission" date="2022-03" db="EMBL/GenBank/DDBJ databases">
        <authorList>
            <person name="Jo J.-H."/>
            <person name="Im W.-T."/>
        </authorList>
    </citation>
    <scope>NUCLEOTIDE SEQUENCE [LARGE SCALE GENOMIC DNA]</scope>
    <source>
        <strain evidence="7 8">SM33</strain>
    </source>
</reference>
<evidence type="ECO:0000256" key="5">
    <source>
        <dbReference type="SAM" id="Phobius"/>
    </source>
</evidence>
<dbReference type="Proteomes" id="UP001203058">
    <property type="component" value="Unassembled WGS sequence"/>
</dbReference>
<feature type="transmembrane region" description="Helical" evidence="5">
    <location>
        <begin position="72"/>
        <end position="93"/>
    </location>
</feature>
<keyword evidence="3 5" id="KW-1133">Transmembrane helix</keyword>
<comment type="subcellular location">
    <subcellularLocation>
        <location evidence="1">Membrane</location>
        <topology evidence="1">Multi-pass membrane protein</topology>
    </subcellularLocation>
</comment>
<dbReference type="Gene3D" id="1.20.120.1630">
    <property type="match status" value="1"/>
</dbReference>
<evidence type="ECO:0000256" key="2">
    <source>
        <dbReference type="ARBA" id="ARBA00022692"/>
    </source>
</evidence>
<dbReference type="EMBL" id="JAKZHW010000001">
    <property type="protein sequence ID" value="MCH8614962.1"/>
    <property type="molecule type" value="Genomic_DNA"/>
</dbReference>
<feature type="transmembrane region" description="Helical" evidence="5">
    <location>
        <begin position="37"/>
        <end position="57"/>
    </location>
</feature>
<feature type="transmembrane region" description="Helical" evidence="5">
    <location>
        <begin position="139"/>
        <end position="156"/>
    </location>
</feature>
<evidence type="ECO:0000256" key="4">
    <source>
        <dbReference type="ARBA" id="ARBA00023136"/>
    </source>
</evidence>
<gene>
    <name evidence="7" type="ORF">LZ016_02425</name>
</gene>
<dbReference type="InterPro" id="IPR009915">
    <property type="entry name" value="NnrU_dom"/>
</dbReference>
<keyword evidence="8" id="KW-1185">Reference proteome</keyword>
<feature type="domain" description="NnrU" evidence="6">
    <location>
        <begin position="7"/>
        <end position="210"/>
    </location>
</feature>
<evidence type="ECO:0000256" key="3">
    <source>
        <dbReference type="ARBA" id="ARBA00022989"/>
    </source>
</evidence>
<evidence type="ECO:0000313" key="8">
    <source>
        <dbReference type="Proteomes" id="UP001203058"/>
    </source>
</evidence>
<keyword evidence="4 5" id="KW-0472">Membrane</keyword>
<feature type="transmembrane region" description="Helical" evidence="5">
    <location>
        <begin position="185"/>
        <end position="206"/>
    </location>
</feature>
<evidence type="ECO:0000313" key="7">
    <source>
        <dbReference type="EMBL" id="MCH8614962.1"/>
    </source>
</evidence>
<evidence type="ECO:0000256" key="1">
    <source>
        <dbReference type="ARBA" id="ARBA00004141"/>
    </source>
</evidence>
<protein>
    <submittedName>
        <fullName evidence="7">NnrU family protein</fullName>
    </submittedName>
</protein>
<proteinExistence type="predicted"/>
<sequence>MSPMAALVLASVVFVGTHFLLSHPLRAPLAGRMGERLFQAFYSLVAAATFVPMIYFYGKIGREAPLWSAGDALWLLASLLMWFGSILFVGSFMRNPALPGARRPKGAPTGVFRITRHPMMWGFALWAIVHILVEATPKALVLDGAILFLALVGAAAQDRKKQGLMGERWHEWRAQTAFTPFAKGGAYPGTTAFVGGTLLFFLATWFHPLPAGFWRWIG</sequence>
<evidence type="ECO:0000259" key="6">
    <source>
        <dbReference type="Pfam" id="PF07298"/>
    </source>
</evidence>
<organism evidence="7 8">
    <name type="scientific">Sphingomonas telluris</name>
    <dbReference type="NCBI Taxonomy" id="2907998"/>
    <lineage>
        <taxon>Bacteria</taxon>
        <taxon>Pseudomonadati</taxon>
        <taxon>Pseudomonadota</taxon>
        <taxon>Alphaproteobacteria</taxon>
        <taxon>Sphingomonadales</taxon>
        <taxon>Sphingomonadaceae</taxon>
        <taxon>Sphingomonas</taxon>
    </lineage>
</organism>
<name>A0ABS9VJ15_9SPHN</name>
<feature type="transmembrane region" description="Helical" evidence="5">
    <location>
        <begin position="6"/>
        <end position="25"/>
    </location>
</feature>
<accession>A0ABS9VJ15</accession>
<dbReference type="Pfam" id="PF07298">
    <property type="entry name" value="NnrU"/>
    <property type="match status" value="1"/>
</dbReference>
<comment type="caution">
    <text evidence="7">The sequence shown here is derived from an EMBL/GenBank/DDBJ whole genome shotgun (WGS) entry which is preliminary data.</text>
</comment>
<feature type="transmembrane region" description="Helical" evidence="5">
    <location>
        <begin position="114"/>
        <end position="133"/>
    </location>
</feature>